<sequence>MKKKPTKKFPLLSSESGCNSAPEFSFSKIKLLLSTENKIEKETLQEIFPLFSESGCNSAPVVRVNSVNGFDFPTKAVLMTRGKGKIGVISGVLKSVKTKDPLVFFISFYESFGELGEGKNYYNLILKSGCNSAPAVRVNSVNDFDFPYKSSLNDEGKGKIGVISGVLKSAKTKVPLVFLISFTCPLANLARKKITTI</sequence>
<protein>
    <recommendedName>
        <fullName evidence="3">Ribosomal protein L5</fullName>
    </recommendedName>
</protein>
<dbReference type="EMBL" id="BPLR01000248">
    <property type="protein sequence ID" value="GIY93216.1"/>
    <property type="molecule type" value="Genomic_DNA"/>
</dbReference>
<keyword evidence="2" id="KW-1185">Reference proteome</keyword>
<evidence type="ECO:0000313" key="1">
    <source>
        <dbReference type="EMBL" id="GIY93216.1"/>
    </source>
</evidence>
<organism evidence="1 2">
    <name type="scientific">Caerostris extrusa</name>
    <name type="common">Bark spider</name>
    <name type="synonym">Caerostris bankana</name>
    <dbReference type="NCBI Taxonomy" id="172846"/>
    <lineage>
        <taxon>Eukaryota</taxon>
        <taxon>Metazoa</taxon>
        <taxon>Ecdysozoa</taxon>
        <taxon>Arthropoda</taxon>
        <taxon>Chelicerata</taxon>
        <taxon>Arachnida</taxon>
        <taxon>Araneae</taxon>
        <taxon>Araneomorphae</taxon>
        <taxon>Entelegynae</taxon>
        <taxon>Araneoidea</taxon>
        <taxon>Araneidae</taxon>
        <taxon>Caerostris</taxon>
    </lineage>
</organism>
<proteinExistence type="predicted"/>
<accession>A0AAV4XD85</accession>
<dbReference type="Proteomes" id="UP001054945">
    <property type="component" value="Unassembled WGS sequence"/>
</dbReference>
<evidence type="ECO:0008006" key="3">
    <source>
        <dbReference type="Google" id="ProtNLM"/>
    </source>
</evidence>
<reference evidence="1 2" key="1">
    <citation type="submission" date="2021-06" db="EMBL/GenBank/DDBJ databases">
        <title>Caerostris extrusa draft genome.</title>
        <authorList>
            <person name="Kono N."/>
            <person name="Arakawa K."/>
        </authorList>
    </citation>
    <scope>NUCLEOTIDE SEQUENCE [LARGE SCALE GENOMIC DNA]</scope>
</reference>
<comment type="caution">
    <text evidence="1">The sequence shown here is derived from an EMBL/GenBank/DDBJ whole genome shotgun (WGS) entry which is preliminary data.</text>
</comment>
<dbReference type="AlphaFoldDB" id="A0AAV4XD85"/>
<name>A0AAV4XD85_CAEEX</name>
<evidence type="ECO:0000313" key="2">
    <source>
        <dbReference type="Proteomes" id="UP001054945"/>
    </source>
</evidence>
<gene>
    <name evidence="1" type="ORF">CEXT_431311</name>
</gene>